<dbReference type="Proteomes" id="UP001225644">
    <property type="component" value="Unassembled WGS sequence"/>
</dbReference>
<dbReference type="RefSeq" id="WP_307403194.1">
    <property type="nucleotide sequence ID" value="NZ_JAUSUX010000023.1"/>
</dbReference>
<keyword evidence="1" id="KW-0472">Membrane</keyword>
<accession>A0ABU0B3N3</accession>
<proteinExistence type="predicted"/>
<feature type="chain" id="PRO_5045723908" evidence="2">
    <location>
        <begin position="25"/>
        <end position="284"/>
    </location>
</feature>
<reference evidence="3 4" key="1">
    <citation type="submission" date="2023-07" db="EMBL/GenBank/DDBJ databases">
        <title>Genomic Encyclopedia of Type Strains, Phase IV (KMG-IV): sequencing the most valuable type-strain genomes for metagenomic binning, comparative biology and taxonomic classification.</title>
        <authorList>
            <person name="Goeker M."/>
        </authorList>
    </citation>
    <scope>NUCLEOTIDE SEQUENCE [LARGE SCALE GENOMIC DNA]</scope>
    <source>
        <strain evidence="3 4">DSM 12396</strain>
    </source>
</reference>
<keyword evidence="1" id="KW-0812">Transmembrane</keyword>
<evidence type="ECO:0000313" key="4">
    <source>
        <dbReference type="Proteomes" id="UP001225644"/>
    </source>
</evidence>
<gene>
    <name evidence="3" type="ORF">J2Z49_002451</name>
</gene>
<keyword evidence="2" id="KW-0732">Signal</keyword>
<sequence length="284" mass="30870">MSAKAVTCLVIAALLLALSIPAWAGVVNVAASPDRIDVGLNFSGQKVSISGTAPRDSDIYVKLVSPATDVKLNKKGRFGFLWMNASHATVRNIPGMYLVYSSAPLEQLSPALQERMGIDPDFQAVRDKAIIEETAGNQTRTLTGLQGKDYLDALFNMYEKSGLYRVKENAIQREGNQFHLTVTLPGSAAQGETVVTAYAVRNGQILDASRSTLHIRPVGVVRWERTTAQTNGLLYGTCAVLIALAAGLIINFLFHFLEKRFAVLISKLAGKLPAERREVSTEIH</sequence>
<organism evidence="3 4">
    <name type="scientific">Desulfofundulus luciae</name>
    <dbReference type="NCBI Taxonomy" id="74702"/>
    <lineage>
        <taxon>Bacteria</taxon>
        <taxon>Bacillati</taxon>
        <taxon>Bacillota</taxon>
        <taxon>Clostridia</taxon>
        <taxon>Eubacteriales</taxon>
        <taxon>Peptococcaceae</taxon>
        <taxon>Desulfofundulus</taxon>
    </lineage>
</organism>
<evidence type="ECO:0000313" key="3">
    <source>
        <dbReference type="EMBL" id="MDQ0287330.1"/>
    </source>
</evidence>
<protein>
    <submittedName>
        <fullName evidence="3">Uncharacterized protein (TIGR02186 family)</fullName>
    </submittedName>
</protein>
<feature type="signal peptide" evidence="2">
    <location>
        <begin position="1"/>
        <end position="24"/>
    </location>
</feature>
<dbReference type="Pfam" id="PF09608">
    <property type="entry name" value="Alph_Pro_TM"/>
    <property type="match status" value="1"/>
</dbReference>
<keyword evidence="1" id="KW-1133">Transmembrane helix</keyword>
<dbReference type="EMBL" id="JAUSUX010000023">
    <property type="protein sequence ID" value="MDQ0287330.1"/>
    <property type="molecule type" value="Genomic_DNA"/>
</dbReference>
<evidence type="ECO:0000256" key="1">
    <source>
        <dbReference type="SAM" id="Phobius"/>
    </source>
</evidence>
<feature type="transmembrane region" description="Helical" evidence="1">
    <location>
        <begin position="233"/>
        <end position="257"/>
    </location>
</feature>
<keyword evidence="4" id="KW-1185">Reference proteome</keyword>
<evidence type="ECO:0000256" key="2">
    <source>
        <dbReference type="SAM" id="SignalP"/>
    </source>
</evidence>
<comment type="caution">
    <text evidence="3">The sequence shown here is derived from an EMBL/GenBank/DDBJ whole genome shotgun (WGS) entry which is preliminary data.</text>
</comment>
<name>A0ABU0B3N3_9FIRM</name>
<dbReference type="InterPro" id="IPR019088">
    <property type="entry name" value="CHP02186-rel_TM"/>
</dbReference>